<proteinExistence type="predicted"/>
<keyword evidence="1" id="KW-1133">Transmembrane helix</keyword>
<evidence type="ECO:0000256" key="1">
    <source>
        <dbReference type="SAM" id="Phobius"/>
    </source>
</evidence>
<evidence type="ECO:0000313" key="2">
    <source>
        <dbReference type="EMBL" id="MXR21597.1"/>
    </source>
</evidence>
<keyword evidence="1" id="KW-0472">Membrane</keyword>
<name>A0A6B0SK83_9EURY</name>
<dbReference type="RefSeq" id="WP_159527053.1">
    <property type="nucleotide sequence ID" value="NZ_WUUU01000129.1"/>
</dbReference>
<keyword evidence="3" id="KW-1185">Reference proteome</keyword>
<gene>
    <name evidence="2" type="ORF">GRX66_13635</name>
</gene>
<protein>
    <submittedName>
        <fullName evidence="2">Uncharacterized protein</fullName>
    </submittedName>
</protein>
<dbReference type="EMBL" id="WUUU01000129">
    <property type="protein sequence ID" value="MXR21597.1"/>
    <property type="molecule type" value="Genomic_DNA"/>
</dbReference>
<comment type="caution">
    <text evidence="2">The sequence shown here is derived from an EMBL/GenBank/DDBJ whole genome shotgun (WGS) entry which is preliminary data.</text>
</comment>
<organism evidence="2 3">
    <name type="scientific">Halobacterium bonnevillei</name>
    <dbReference type="NCBI Taxonomy" id="2692200"/>
    <lineage>
        <taxon>Archaea</taxon>
        <taxon>Methanobacteriati</taxon>
        <taxon>Methanobacteriota</taxon>
        <taxon>Stenosarchaea group</taxon>
        <taxon>Halobacteria</taxon>
        <taxon>Halobacteriales</taxon>
        <taxon>Halobacteriaceae</taxon>
        <taxon>Halobacterium</taxon>
    </lineage>
</organism>
<feature type="transmembrane region" description="Helical" evidence="1">
    <location>
        <begin position="54"/>
        <end position="71"/>
    </location>
</feature>
<sequence>MTPIALSQFLLGFAGVAYGTALFIEPGVLGKAASHVVDVETGEPSPRVARLRRVAGVALVAAGMWLLVFSWPT</sequence>
<reference evidence="2 3" key="1">
    <citation type="submission" date="2019-12" db="EMBL/GenBank/DDBJ databases">
        <title>Isolation and characterization of three novel carbon monoxide-oxidizing members of Halobacteria from salione crusts and soils.</title>
        <authorList>
            <person name="Myers M.R."/>
            <person name="King G.M."/>
        </authorList>
    </citation>
    <scope>NUCLEOTIDE SEQUENCE [LARGE SCALE GENOMIC DNA]</scope>
    <source>
        <strain evidence="2 3">PCN9</strain>
    </source>
</reference>
<dbReference type="AlphaFoldDB" id="A0A6B0SK83"/>
<accession>A0A6B0SK83</accession>
<evidence type="ECO:0000313" key="3">
    <source>
        <dbReference type="Proteomes" id="UP000471521"/>
    </source>
</evidence>
<keyword evidence="1" id="KW-0812">Transmembrane</keyword>
<dbReference type="Proteomes" id="UP000471521">
    <property type="component" value="Unassembled WGS sequence"/>
</dbReference>